<dbReference type="InterPro" id="IPR017926">
    <property type="entry name" value="GATASE"/>
</dbReference>
<dbReference type="PANTHER" id="PTHR42695">
    <property type="entry name" value="GLUTAMINE AMIDOTRANSFERASE YLR126C-RELATED"/>
    <property type="match status" value="1"/>
</dbReference>
<dbReference type="Pfam" id="PF00117">
    <property type="entry name" value="GATase"/>
    <property type="match status" value="1"/>
</dbReference>
<reference evidence="2 3" key="1">
    <citation type="submission" date="2020-07" db="EMBL/GenBank/DDBJ databases">
        <title>Sequencing the genomes of 1000 actinobacteria strains.</title>
        <authorList>
            <person name="Klenk H.-P."/>
        </authorList>
    </citation>
    <scope>NUCLEOTIDE SEQUENCE [LARGE SCALE GENOMIC DNA]</scope>
    <source>
        <strain evidence="2 3">DSM 102047</strain>
    </source>
</reference>
<feature type="domain" description="Glutamine amidotransferase" evidence="1">
    <location>
        <begin position="44"/>
        <end position="173"/>
    </location>
</feature>
<keyword evidence="2" id="KW-0436">Ligase</keyword>
<name>A0A7Y9LSR7_9MICC</name>
<evidence type="ECO:0000313" key="3">
    <source>
        <dbReference type="Proteomes" id="UP000521748"/>
    </source>
</evidence>
<gene>
    <name evidence="2" type="ORF">FHU41_001150</name>
</gene>
<dbReference type="Gene3D" id="3.40.50.880">
    <property type="match status" value="1"/>
</dbReference>
<evidence type="ECO:0000313" key="2">
    <source>
        <dbReference type="EMBL" id="NYE94929.1"/>
    </source>
</evidence>
<dbReference type="RefSeq" id="WP_179388639.1">
    <property type="nucleotide sequence ID" value="NZ_JACBYQ010000001.1"/>
</dbReference>
<dbReference type="Proteomes" id="UP000521748">
    <property type="component" value="Unassembled WGS sequence"/>
</dbReference>
<dbReference type="SUPFAM" id="SSF52317">
    <property type="entry name" value="Class I glutamine amidotransferase-like"/>
    <property type="match status" value="1"/>
</dbReference>
<dbReference type="PANTHER" id="PTHR42695:SF5">
    <property type="entry name" value="GLUTAMINE AMIDOTRANSFERASE YLR126C-RELATED"/>
    <property type="match status" value="1"/>
</dbReference>
<proteinExistence type="predicted"/>
<comment type="caution">
    <text evidence="2">The sequence shown here is derived from an EMBL/GenBank/DDBJ whole genome shotgun (WGS) entry which is preliminary data.</text>
</comment>
<organism evidence="2 3">
    <name type="scientific">Psychromicrobium silvestre</name>
    <dbReference type="NCBI Taxonomy" id="1645614"/>
    <lineage>
        <taxon>Bacteria</taxon>
        <taxon>Bacillati</taxon>
        <taxon>Actinomycetota</taxon>
        <taxon>Actinomycetes</taxon>
        <taxon>Micrococcales</taxon>
        <taxon>Micrococcaceae</taxon>
        <taxon>Psychromicrobium</taxon>
    </lineage>
</organism>
<dbReference type="PROSITE" id="PS51273">
    <property type="entry name" value="GATASE_TYPE_1"/>
    <property type="match status" value="1"/>
</dbReference>
<dbReference type="InterPro" id="IPR029062">
    <property type="entry name" value="Class_I_gatase-like"/>
</dbReference>
<dbReference type="EMBL" id="JACBYQ010000001">
    <property type="protein sequence ID" value="NYE94929.1"/>
    <property type="molecule type" value="Genomic_DNA"/>
</dbReference>
<dbReference type="CDD" id="cd01741">
    <property type="entry name" value="GATase1_1"/>
    <property type="match status" value="1"/>
</dbReference>
<accession>A0A7Y9LSR7</accession>
<dbReference type="InterPro" id="IPR044992">
    <property type="entry name" value="ChyE-like"/>
</dbReference>
<dbReference type="AlphaFoldDB" id="A0A7Y9LSR7"/>
<dbReference type="EC" id="6.3.5.2" evidence="2"/>
<dbReference type="GO" id="GO:0003922">
    <property type="term" value="F:GMP synthase (glutamine-hydrolyzing) activity"/>
    <property type="evidence" value="ECO:0007669"/>
    <property type="project" value="UniProtKB-EC"/>
</dbReference>
<sequence length="230" mass="24253">MKYVLILQHVAVEGPGLIASALDAKSVPWRLRNLLTEAQPELPPLSELAGVVLMGGPMDAGDTQNYPALGQERALVRSAIQMGLPVLGVCLGHQIIALALDAGIDYAASREIGLGPVQATGELAILAGLDVVHWHTDNARLPEGAELLASTEGCANQAFRFGSALGLQFHLELDEPLLKAWLDSGMDQDLGAESTEDLLAEFARGAVPRERAAARIFGDFAACSRVALGN</sequence>
<evidence type="ECO:0000259" key="1">
    <source>
        <dbReference type="Pfam" id="PF00117"/>
    </source>
</evidence>
<dbReference type="GO" id="GO:0005829">
    <property type="term" value="C:cytosol"/>
    <property type="evidence" value="ECO:0007669"/>
    <property type="project" value="TreeGrafter"/>
</dbReference>
<keyword evidence="3" id="KW-1185">Reference proteome</keyword>
<protein>
    <submittedName>
        <fullName evidence="2">GMP synthase (Glutamine-hydrolyzing)</fullName>
        <ecNumber evidence="2">6.3.5.2</ecNumber>
    </submittedName>
</protein>